<dbReference type="InterPro" id="IPR050312">
    <property type="entry name" value="IolE/XylAMocC-like"/>
</dbReference>
<dbReference type="Pfam" id="PF01261">
    <property type="entry name" value="AP_endonuc_2"/>
    <property type="match status" value="1"/>
</dbReference>
<evidence type="ECO:0000313" key="3">
    <source>
        <dbReference type="Proteomes" id="UP001165653"/>
    </source>
</evidence>
<proteinExistence type="predicted"/>
<dbReference type="PANTHER" id="PTHR12110">
    <property type="entry name" value="HYDROXYPYRUVATE ISOMERASE"/>
    <property type="match status" value="1"/>
</dbReference>
<dbReference type="Gene3D" id="3.20.20.150">
    <property type="entry name" value="Divalent-metal-dependent TIM barrel enzymes"/>
    <property type="match status" value="1"/>
</dbReference>
<feature type="domain" description="Xylose isomerase-like TIM barrel" evidence="1">
    <location>
        <begin position="23"/>
        <end position="255"/>
    </location>
</feature>
<dbReference type="InterPro" id="IPR036237">
    <property type="entry name" value="Xyl_isomerase-like_sf"/>
</dbReference>
<dbReference type="EMBL" id="JAPDDR010000015">
    <property type="protein sequence ID" value="MCW1916436.1"/>
    <property type="molecule type" value="Genomic_DNA"/>
</dbReference>
<evidence type="ECO:0000313" key="2">
    <source>
        <dbReference type="EMBL" id="MCW1916436.1"/>
    </source>
</evidence>
<dbReference type="PANTHER" id="PTHR12110:SF21">
    <property type="entry name" value="XYLOSE ISOMERASE-LIKE TIM BARREL DOMAIN-CONTAINING PROTEIN"/>
    <property type="match status" value="1"/>
</dbReference>
<organism evidence="2 3">
    <name type="scientific">Luteolibacter rhizosphaerae</name>
    <dbReference type="NCBI Taxonomy" id="2989719"/>
    <lineage>
        <taxon>Bacteria</taxon>
        <taxon>Pseudomonadati</taxon>
        <taxon>Verrucomicrobiota</taxon>
        <taxon>Verrucomicrobiia</taxon>
        <taxon>Verrucomicrobiales</taxon>
        <taxon>Verrucomicrobiaceae</taxon>
        <taxon>Luteolibacter</taxon>
    </lineage>
</organism>
<reference evidence="2" key="1">
    <citation type="submission" date="2022-10" db="EMBL/GenBank/DDBJ databases">
        <title>Luteolibacter sp. GHJ8, whole genome shotgun sequencing project.</title>
        <authorList>
            <person name="Zhao G."/>
            <person name="Shen L."/>
        </authorList>
    </citation>
    <scope>NUCLEOTIDE SEQUENCE</scope>
    <source>
        <strain evidence="2">GHJ8</strain>
    </source>
</reference>
<protein>
    <submittedName>
        <fullName evidence="2">Sugar phosphate isomerase/epimerase</fullName>
    </submittedName>
</protein>
<dbReference type="RefSeq" id="WP_264516012.1">
    <property type="nucleotide sequence ID" value="NZ_JAPDDR010000015.1"/>
</dbReference>
<accession>A0ABT3G9A4</accession>
<comment type="caution">
    <text evidence="2">The sequence shown here is derived from an EMBL/GenBank/DDBJ whole genome shotgun (WGS) entry which is preliminary data.</text>
</comment>
<dbReference type="InterPro" id="IPR013022">
    <property type="entry name" value="Xyl_isomerase-like_TIM-brl"/>
</dbReference>
<evidence type="ECO:0000259" key="1">
    <source>
        <dbReference type="Pfam" id="PF01261"/>
    </source>
</evidence>
<dbReference type="SUPFAM" id="SSF51658">
    <property type="entry name" value="Xylose isomerase-like"/>
    <property type="match status" value="1"/>
</dbReference>
<dbReference type="Proteomes" id="UP001165653">
    <property type="component" value="Unassembled WGS sequence"/>
</dbReference>
<gene>
    <name evidence="2" type="ORF">OJ996_22805</name>
</gene>
<name>A0ABT3G9A4_9BACT</name>
<keyword evidence="3" id="KW-1185">Reference proteome</keyword>
<keyword evidence="2" id="KW-0413">Isomerase</keyword>
<dbReference type="GO" id="GO:0016853">
    <property type="term" value="F:isomerase activity"/>
    <property type="evidence" value="ECO:0007669"/>
    <property type="project" value="UniProtKB-KW"/>
</dbReference>
<sequence length="277" mass="30720">MKISICTISFRHELVSLTELARWAAENRFDGIELWGVHALNLGESLVPSIDSVWSQGVKFSMLSDYFALQGEEAKVLRRAERMFQIARQTGVSKVRTFAGGRASQVVGGHERADAARRLNHLCETAAGYGLKLVVEIHPNSLADTLESTIDLIGEVDHPALRINFDVLHVWESGADPLGAFRQLQHYVAHFHLKNVRSRRDLNVFEPANVYAAAGDREGMTPLFEGACDYESFFREAGLGDEAEASLEWFGHDARGILKHDRLRLAAASKPAVLIPS</sequence>